<feature type="transmembrane region" description="Helical" evidence="2">
    <location>
        <begin position="65"/>
        <end position="85"/>
    </location>
</feature>
<keyword evidence="2" id="KW-1133">Transmembrane helix</keyword>
<feature type="transmembrane region" description="Helical" evidence="2">
    <location>
        <begin position="222"/>
        <end position="241"/>
    </location>
</feature>
<keyword evidence="2" id="KW-0812">Transmembrane</keyword>
<dbReference type="AlphaFoldDB" id="A0A6C0HPJ1"/>
<feature type="compositionally biased region" description="Low complexity" evidence="1">
    <location>
        <begin position="1"/>
        <end position="18"/>
    </location>
</feature>
<evidence type="ECO:0000256" key="2">
    <source>
        <dbReference type="SAM" id="Phobius"/>
    </source>
</evidence>
<sequence length="282" mass="31755">MSAVSNASSTSTFTSPSSAPAPAPASVPVTSKTTSKENPTMSLVWFIVITVLYFVFKYISPVSKVYGIIYVLLLIVGEFVINLNLTKSMCGNNQYGAATFITLLPWVFILGILNIVLTLFPGWLSPFSNTFGYLIAKLFGLNRFFNDLLKLPTDSDIKDNKISQSLADIYNDQSALINKISPTNLDTFWKISREIIRKEEYTEDNKNKLLNFLNLKNIVSEFIWYLLTGILITSVSYNYLLNRPCTQDAKIMKQKRQAYEETIAAQHAAAQQNSPRVYSTYE</sequence>
<protein>
    <submittedName>
        <fullName evidence="3">Uncharacterized protein</fullName>
    </submittedName>
</protein>
<organism evidence="3">
    <name type="scientific">viral metagenome</name>
    <dbReference type="NCBI Taxonomy" id="1070528"/>
    <lineage>
        <taxon>unclassified sequences</taxon>
        <taxon>metagenomes</taxon>
        <taxon>organismal metagenomes</taxon>
    </lineage>
</organism>
<name>A0A6C0HPJ1_9ZZZZ</name>
<feature type="transmembrane region" description="Helical" evidence="2">
    <location>
        <begin position="97"/>
        <end position="124"/>
    </location>
</feature>
<keyword evidence="2" id="KW-0472">Membrane</keyword>
<dbReference type="EMBL" id="MN739997">
    <property type="protein sequence ID" value="QHT82270.1"/>
    <property type="molecule type" value="Genomic_DNA"/>
</dbReference>
<evidence type="ECO:0000256" key="1">
    <source>
        <dbReference type="SAM" id="MobiDB-lite"/>
    </source>
</evidence>
<feature type="transmembrane region" description="Helical" evidence="2">
    <location>
        <begin position="42"/>
        <end position="59"/>
    </location>
</feature>
<proteinExistence type="predicted"/>
<evidence type="ECO:0000313" key="3">
    <source>
        <dbReference type="EMBL" id="QHT82270.1"/>
    </source>
</evidence>
<reference evidence="3" key="1">
    <citation type="journal article" date="2020" name="Nature">
        <title>Giant virus diversity and host interactions through global metagenomics.</title>
        <authorList>
            <person name="Schulz F."/>
            <person name="Roux S."/>
            <person name="Paez-Espino D."/>
            <person name="Jungbluth S."/>
            <person name="Walsh D.A."/>
            <person name="Denef V.J."/>
            <person name="McMahon K.D."/>
            <person name="Konstantinidis K.T."/>
            <person name="Eloe-Fadrosh E.A."/>
            <person name="Kyrpides N.C."/>
            <person name="Woyke T."/>
        </authorList>
    </citation>
    <scope>NUCLEOTIDE SEQUENCE</scope>
    <source>
        <strain evidence="3">GVMAG-M-3300023184-161</strain>
    </source>
</reference>
<accession>A0A6C0HPJ1</accession>
<feature type="region of interest" description="Disordered" evidence="1">
    <location>
        <begin position="1"/>
        <end position="35"/>
    </location>
</feature>